<feature type="compositionally biased region" description="Polar residues" evidence="1">
    <location>
        <begin position="20"/>
        <end position="36"/>
    </location>
</feature>
<feature type="region of interest" description="Disordered" evidence="1">
    <location>
        <begin position="498"/>
        <end position="528"/>
    </location>
</feature>
<accession>A0ABS0CQU1</accession>
<organism evidence="2 3">
    <name type="scientific">Nocardia amamiensis</name>
    <dbReference type="NCBI Taxonomy" id="404578"/>
    <lineage>
        <taxon>Bacteria</taxon>
        <taxon>Bacillati</taxon>
        <taxon>Actinomycetota</taxon>
        <taxon>Actinomycetes</taxon>
        <taxon>Mycobacteriales</taxon>
        <taxon>Nocardiaceae</taxon>
        <taxon>Nocardia</taxon>
    </lineage>
</organism>
<comment type="caution">
    <text evidence="2">The sequence shown here is derived from an EMBL/GenBank/DDBJ whole genome shotgun (WGS) entry which is preliminary data.</text>
</comment>
<dbReference type="Proteomes" id="UP000702209">
    <property type="component" value="Unassembled WGS sequence"/>
</dbReference>
<sequence length="528" mass="57484">MPTRPTDAARRVDSVDSGVASRSTRLLRTGDGQATENDGRRQVPSRRRPQDLRARVRRDHSPCSAGHSNPMAETRLVFVNSMSDLFHARVPESFIRDVFDVIRQTPQHTYQVLTKRSLRARRLADRLNWPANLWMGVSVENQEAVVRAEHLRQIPAAVRFVSCEPLLGPVNLWPSLFPNPCPARCGCRGGIDRSWNNCESPGDCCDWEPEPQLHWVMAGGESGPAARPMRPDWARQLNYQCRHAGVPFFFKLLCTMTGASHDEVLSLSGAAQPNSSGRVEMSVDGELCGGADDGGRAGPGQDGPEAIEYDDVFAVAGEDVGDLGGDCGADGVAVLGGAPFGLAHDGKPCCARSEGGIERPEANLAACVLEDLELGYCADSRPLVGGKRQIQDVDESGGWMAQVGEQSDDAGSRNQRDHSGHMVADRVKAVSGVEFLFELGVRFDHRWTISTITSAGCQWSGHGGRSVPTVAHGAFVVQSTGQWGGRTPKQHGRILDGQTWNQMPKPNHAQESQITKRHFDRKGAVHER</sequence>
<feature type="region of interest" description="Disordered" evidence="1">
    <location>
        <begin position="1"/>
        <end position="69"/>
    </location>
</feature>
<feature type="compositionally biased region" description="Polar residues" evidence="1">
    <location>
        <begin position="498"/>
        <end position="513"/>
    </location>
</feature>
<name>A0ABS0CQU1_9NOCA</name>
<dbReference type="EMBL" id="JADLQX010000010">
    <property type="protein sequence ID" value="MBF6298996.1"/>
    <property type="molecule type" value="Genomic_DNA"/>
</dbReference>
<dbReference type="InterPro" id="IPR011101">
    <property type="entry name" value="DUF5131"/>
</dbReference>
<evidence type="ECO:0000313" key="3">
    <source>
        <dbReference type="Proteomes" id="UP000702209"/>
    </source>
</evidence>
<evidence type="ECO:0000256" key="1">
    <source>
        <dbReference type="SAM" id="MobiDB-lite"/>
    </source>
</evidence>
<dbReference type="Pfam" id="PF07505">
    <property type="entry name" value="DUF5131"/>
    <property type="match status" value="1"/>
</dbReference>
<evidence type="ECO:0000313" key="2">
    <source>
        <dbReference type="EMBL" id="MBF6298996.1"/>
    </source>
</evidence>
<protein>
    <submittedName>
        <fullName evidence="2">DUF5131 family protein</fullName>
    </submittedName>
</protein>
<gene>
    <name evidence="2" type="ORF">IU459_15795</name>
</gene>
<keyword evidence="3" id="KW-1185">Reference proteome</keyword>
<reference evidence="2 3" key="1">
    <citation type="submission" date="2020-10" db="EMBL/GenBank/DDBJ databases">
        <title>Identification of Nocardia species via Next-generation sequencing and recognition of intraspecies genetic diversity.</title>
        <authorList>
            <person name="Li P."/>
            <person name="Li P."/>
            <person name="Lu B."/>
        </authorList>
    </citation>
    <scope>NUCLEOTIDE SEQUENCE [LARGE SCALE GENOMIC DNA]</scope>
    <source>
        <strain evidence="2 3">BJ06-0157</strain>
    </source>
</reference>
<proteinExistence type="predicted"/>